<evidence type="ECO:0000256" key="3">
    <source>
        <dbReference type="ARBA" id="ARBA00022801"/>
    </source>
</evidence>
<dbReference type="OrthoDB" id="3359820at2"/>
<dbReference type="RefSeq" id="WP_069933553.1">
    <property type="nucleotide sequence ID" value="NZ_MEHJ01000001.1"/>
</dbReference>
<keyword evidence="8" id="KW-0732">Signal</keyword>
<proteinExistence type="inferred from homology"/>
<sequence length="387" mass="38814">MSSVPFVRTTAVTATALAALLGGAFSWGAPSAVAAENAPTGWESASLGLPAAHRTTQGEGVTVAVLDSGINADHPALKGRVAKVGPDFYNSDGLRPGDKDYGVHGTAMVSDVLKAAPKARIITARVINDSKDEKLIRLKDGVSPLAKGIDFAVENGADVISLSLGGGLFSDLDSSEVGAASRAVQKGVTILAAAGNSGDEGNEGNFPAGYPTVIAVAATQPGGTRAEFSTARTHNTIAAPGVQIASAKNTGGYFNVDGTSPAAALASGVTALMLAKNPDLTPAQTRAILMRTAQAPAGGHNPLVGAGQINAAAAVRAAANPPSIDTAPRPYEGDKKHFASPSGTSKISHPPIDQGLRTVGLGAAAGGLLLVVCGLLLALRMKQRVSI</sequence>
<dbReference type="GO" id="GO:0004252">
    <property type="term" value="F:serine-type endopeptidase activity"/>
    <property type="evidence" value="ECO:0007669"/>
    <property type="project" value="UniProtKB-UniRule"/>
</dbReference>
<evidence type="ECO:0000256" key="5">
    <source>
        <dbReference type="PROSITE-ProRule" id="PRU01240"/>
    </source>
</evidence>
<dbReference type="InterPro" id="IPR036852">
    <property type="entry name" value="Peptidase_S8/S53_dom_sf"/>
</dbReference>
<dbReference type="PRINTS" id="PR00723">
    <property type="entry name" value="SUBTILISIN"/>
</dbReference>
<feature type="active site" description="Charge relay system" evidence="5">
    <location>
        <position position="67"/>
    </location>
</feature>
<dbReference type="InterPro" id="IPR015500">
    <property type="entry name" value="Peptidase_S8_subtilisin-rel"/>
</dbReference>
<dbReference type="InterPro" id="IPR050131">
    <property type="entry name" value="Peptidase_S8_subtilisin-like"/>
</dbReference>
<keyword evidence="7" id="KW-0472">Membrane</keyword>
<accession>A0A1E5P1U9</accession>
<dbReference type="Pfam" id="PF00082">
    <property type="entry name" value="Peptidase_S8"/>
    <property type="match status" value="1"/>
</dbReference>
<organism evidence="10 11">
    <name type="scientific">Streptomyces agglomeratus</name>
    <dbReference type="NCBI Taxonomy" id="285458"/>
    <lineage>
        <taxon>Bacteria</taxon>
        <taxon>Bacillati</taxon>
        <taxon>Actinomycetota</taxon>
        <taxon>Actinomycetes</taxon>
        <taxon>Kitasatosporales</taxon>
        <taxon>Streptomycetaceae</taxon>
        <taxon>Streptomyces</taxon>
    </lineage>
</organism>
<dbReference type="Proteomes" id="UP000095759">
    <property type="component" value="Unassembled WGS sequence"/>
</dbReference>
<evidence type="ECO:0000256" key="2">
    <source>
        <dbReference type="ARBA" id="ARBA00022670"/>
    </source>
</evidence>
<evidence type="ECO:0000256" key="8">
    <source>
        <dbReference type="SAM" id="SignalP"/>
    </source>
</evidence>
<keyword evidence="4 5" id="KW-0720">Serine protease</keyword>
<feature type="active site" description="Charge relay system" evidence="5">
    <location>
        <position position="104"/>
    </location>
</feature>
<feature type="region of interest" description="Disordered" evidence="6">
    <location>
        <begin position="321"/>
        <end position="349"/>
    </location>
</feature>
<gene>
    <name evidence="10" type="ORF">AS594_02245</name>
</gene>
<comment type="similarity">
    <text evidence="1 5">Belongs to the peptidase S8 family.</text>
</comment>
<feature type="signal peptide" evidence="8">
    <location>
        <begin position="1"/>
        <end position="34"/>
    </location>
</feature>
<feature type="active site" description="Charge relay system" evidence="5">
    <location>
        <position position="260"/>
    </location>
</feature>
<dbReference type="SUPFAM" id="SSF52743">
    <property type="entry name" value="Subtilisin-like"/>
    <property type="match status" value="1"/>
</dbReference>
<dbReference type="PANTHER" id="PTHR43806">
    <property type="entry name" value="PEPTIDASE S8"/>
    <property type="match status" value="1"/>
</dbReference>
<dbReference type="PROSITE" id="PS51892">
    <property type="entry name" value="SUBTILASE"/>
    <property type="match status" value="1"/>
</dbReference>
<evidence type="ECO:0000313" key="10">
    <source>
        <dbReference type="EMBL" id="OEJ23482.1"/>
    </source>
</evidence>
<evidence type="ECO:0000313" key="11">
    <source>
        <dbReference type="Proteomes" id="UP000095759"/>
    </source>
</evidence>
<dbReference type="Gene3D" id="3.40.50.200">
    <property type="entry name" value="Peptidase S8/S53 domain"/>
    <property type="match status" value="1"/>
</dbReference>
<reference evidence="10 11" key="1">
    <citation type="submission" date="2016-08" db="EMBL/GenBank/DDBJ databases">
        <title>Complete genome sequence of Streptomyces agglomeratus strain 6-3-2, a novel anti-MRSA actinomycete isolated from Wuli of Tebit, China.</title>
        <authorList>
            <person name="Chen X."/>
        </authorList>
    </citation>
    <scope>NUCLEOTIDE SEQUENCE [LARGE SCALE GENOMIC DNA]</scope>
    <source>
        <strain evidence="10 11">6-3-2</strain>
    </source>
</reference>
<protein>
    <submittedName>
        <fullName evidence="10">Serine protease</fullName>
    </submittedName>
</protein>
<dbReference type="GO" id="GO:0006508">
    <property type="term" value="P:proteolysis"/>
    <property type="evidence" value="ECO:0007669"/>
    <property type="project" value="UniProtKB-KW"/>
</dbReference>
<evidence type="ECO:0000256" key="7">
    <source>
        <dbReference type="SAM" id="Phobius"/>
    </source>
</evidence>
<feature type="chain" id="PRO_5009182824" evidence="8">
    <location>
        <begin position="35"/>
        <end position="387"/>
    </location>
</feature>
<keyword evidence="7" id="KW-1133">Transmembrane helix</keyword>
<dbReference type="STRING" id="285458.BGM19_34565"/>
<feature type="domain" description="Peptidase S8/S53" evidence="9">
    <location>
        <begin position="58"/>
        <end position="305"/>
    </location>
</feature>
<dbReference type="EMBL" id="MEHJ01000001">
    <property type="protein sequence ID" value="OEJ23482.1"/>
    <property type="molecule type" value="Genomic_DNA"/>
</dbReference>
<dbReference type="PROSITE" id="PS00136">
    <property type="entry name" value="SUBTILASE_ASP"/>
    <property type="match status" value="1"/>
</dbReference>
<dbReference type="InterPro" id="IPR023827">
    <property type="entry name" value="Peptidase_S8_Asp-AS"/>
</dbReference>
<dbReference type="PANTHER" id="PTHR43806:SF11">
    <property type="entry name" value="CEREVISIN-RELATED"/>
    <property type="match status" value="1"/>
</dbReference>
<keyword evidence="2 5" id="KW-0645">Protease</keyword>
<keyword evidence="11" id="KW-1185">Reference proteome</keyword>
<evidence type="ECO:0000256" key="6">
    <source>
        <dbReference type="SAM" id="MobiDB-lite"/>
    </source>
</evidence>
<name>A0A1E5P1U9_9ACTN</name>
<evidence type="ECO:0000256" key="4">
    <source>
        <dbReference type="ARBA" id="ARBA00022825"/>
    </source>
</evidence>
<comment type="caution">
    <text evidence="10">The sequence shown here is derived from an EMBL/GenBank/DDBJ whole genome shotgun (WGS) entry which is preliminary data.</text>
</comment>
<dbReference type="AlphaFoldDB" id="A0A1E5P1U9"/>
<evidence type="ECO:0000256" key="1">
    <source>
        <dbReference type="ARBA" id="ARBA00011073"/>
    </source>
</evidence>
<feature type="transmembrane region" description="Helical" evidence="7">
    <location>
        <begin position="359"/>
        <end position="379"/>
    </location>
</feature>
<dbReference type="InterPro" id="IPR000209">
    <property type="entry name" value="Peptidase_S8/S53_dom"/>
</dbReference>
<keyword evidence="3 5" id="KW-0378">Hydrolase</keyword>
<evidence type="ECO:0000259" key="9">
    <source>
        <dbReference type="Pfam" id="PF00082"/>
    </source>
</evidence>
<keyword evidence="7" id="KW-0812">Transmembrane</keyword>